<gene>
    <name evidence="8" type="primary">metQ1</name>
    <name evidence="8" type="ORF">CCON33237_0957</name>
</gene>
<dbReference type="PATRIC" id="fig|199.248.peg.990"/>
<keyword evidence="4" id="KW-0472">Membrane</keyword>
<feature type="signal peptide" evidence="7">
    <location>
        <begin position="1"/>
        <end position="18"/>
    </location>
</feature>
<dbReference type="GO" id="GO:0016020">
    <property type="term" value="C:membrane"/>
    <property type="evidence" value="ECO:0007669"/>
    <property type="project" value="UniProtKB-SubCell"/>
</dbReference>
<feature type="chain" id="PRO_5005805737" evidence="7">
    <location>
        <begin position="19"/>
        <end position="259"/>
    </location>
</feature>
<dbReference type="AlphaFoldDB" id="A0A0M5MEK6"/>
<protein>
    <submittedName>
        <fullName evidence="8">DL-methionine ABC transporter MetINQ, substrate-binding protein</fullName>
    </submittedName>
</protein>
<keyword evidence="6" id="KW-0449">Lipoprotein</keyword>
<keyword evidence="3 7" id="KW-0732">Signal</keyword>
<evidence type="ECO:0000256" key="5">
    <source>
        <dbReference type="ARBA" id="ARBA00023139"/>
    </source>
</evidence>
<dbReference type="PANTHER" id="PTHR30429">
    <property type="entry name" value="D-METHIONINE-BINDING LIPOPROTEIN METQ"/>
    <property type="match status" value="1"/>
</dbReference>
<comment type="subcellular location">
    <subcellularLocation>
        <location evidence="1">Membrane</location>
        <topology evidence="1">Lipid-anchor</topology>
    </subcellularLocation>
</comment>
<dbReference type="EMBL" id="CP012541">
    <property type="protein sequence ID" value="ALF47637.1"/>
    <property type="molecule type" value="Genomic_DNA"/>
</dbReference>
<keyword evidence="5" id="KW-0564">Palmitate</keyword>
<dbReference type="KEGG" id="ccoc:CCON33237_0957"/>
<dbReference type="PIRSF" id="PIRSF002854">
    <property type="entry name" value="MetQ"/>
    <property type="match status" value="1"/>
</dbReference>
<dbReference type="RefSeq" id="WP_054196635.1">
    <property type="nucleotide sequence ID" value="NZ_CABMKQ010000036.1"/>
</dbReference>
<dbReference type="Gene3D" id="3.40.190.10">
    <property type="entry name" value="Periplasmic binding protein-like II"/>
    <property type="match status" value="2"/>
</dbReference>
<evidence type="ECO:0000256" key="2">
    <source>
        <dbReference type="ARBA" id="ARBA00008973"/>
    </source>
</evidence>
<dbReference type="Pfam" id="PF03180">
    <property type="entry name" value="Lipoprotein_9"/>
    <property type="match status" value="1"/>
</dbReference>
<name>A0A0M5MEK6_9BACT</name>
<dbReference type="SUPFAM" id="SSF53850">
    <property type="entry name" value="Periplasmic binding protein-like II"/>
    <property type="match status" value="1"/>
</dbReference>
<sequence length="259" mass="28294">MKFIKLLTASLVALSLHAADKDHTIVVGVSPVPHAEILEFVKPKLKDKGYDLVISEISDYSIPNVATEDGSLDANFFQHLPYLEEQNKARGLHLVSVANVHVEPLGFYSKKIKNIKDLKDGAKVAIAYDPSNGNRALRILEKAGLIEIDKNVKVATINDITKNSKNLQFVELEGAQIPRTLDDVDIAAISTNFVLDLGISVAKDALLLEDANSPYANIIVTKAGNENNPKIKALIDAVLSPDTKNFIITRYKGEVIPAF</sequence>
<evidence type="ECO:0000256" key="3">
    <source>
        <dbReference type="ARBA" id="ARBA00022729"/>
    </source>
</evidence>
<dbReference type="Proteomes" id="UP000066049">
    <property type="component" value="Chromosome"/>
</dbReference>
<accession>A0A0M5MEK6</accession>
<dbReference type="CDD" id="cd13597">
    <property type="entry name" value="PBP2_lipoprotein_Tp32"/>
    <property type="match status" value="1"/>
</dbReference>
<dbReference type="PANTHER" id="PTHR30429:SF0">
    <property type="entry name" value="METHIONINE-BINDING LIPOPROTEIN METQ"/>
    <property type="match status" value="1"/>
</dbReference>
<organism evidence="8 9">
    <name type="scientific">Campylobacter concisus</name>
    <dbReference type="NCBI Taxonomy" id="199"/>
    <lineage>
        <taxon>Bacteria</taxon>
        <taxon>Pseudomonadati</taxon>
        <taxon>Campylobacterota</taxon>
        <taxon>Epsilonproteobacteria</taxon>
        <taxon>Campylobacterales</taxon>
        <taxon>Campylobacteraceae</taxon>
        <taxon>Campylobacter</taxon>
    </lineage>
</organism>
<reference evidence="9" key="1">
    <citation type="submission" date="2015-08" db="EMBL/GenBank/DDBJ databases">
        <title>Comparative genomics of the Campylobacter concisus group.</title>
        <authorList>
            <person name="Miller W.G."/>
            <person name="Yee E."/>
            <person name="Chapman M.H."/>
            <person name="Huynh S."/>
            <person name="Bono J.L."/>
            <person name="On S.L.W."/>
            <person name="St Leger J."/>
            <person name="Foster G."/>
            <person name="Parker C.T."/>
        </authorList>
    </citation>
    <scope>NUCLEOTIDE SEQUENCE [LARGE SCALE GENOMIC DNA]</scope>
    <source>
        <strain evidence="9">ATCC 33237</strain>
    </source>
</reference>
<comment type="similarity">
    <text evidence="2">Belongs to the NlpA lipoprotein family.</text>
</comment>
<evidence type="ECO:0000313" key="9">
    <source>
        <dbReference type="Proteomes" id="UP000066049"/>
    </source>
</evidence>
<proteinExistence type="inferred from homology"/>
<dbReference type="GeneID" id="28662634"/>
<evidence type="ECO:0000256" key="4">
    <source>
        <dbReference type="ARBA" id="ARBA00023136"/>
    </source>
</evidence>
<evidence type="ECO:0000256" key="1">
    <source>
        <dbReference type="ARBA" id="ARBA00004635"/>
    </source>
</evidence>
<dbReference type="InterPro" id="IPR004872">
    <property type="entry name" value="Lipoprotein_NlpA"/>
</dbReference>
<evidence type="ECO:0000256" key="7">
    <source>
        <dbReference type="SAM" id="SignalP"/>
    </source>
</evidence>
<evidence type="ECO:0000256" key="6">
    <source>
        <dbReference type="ARBA" id="ARBA00023288"/>
    </source>
</evidence>
<evidence type="ECO:0000313" key="8">
    <source>
        <dbReference type="EMBL" id="ALF47637.1"/>
    </source>
</evidence>